<reference evidence="2 3" key="1">
    <citation type="journal article" date="2012" name="Science">
        <title>The Paleozoic origin of enzymatic lignin decomposition reconstructed from 31 fungal genomes.</title>
        <authorList>
            <person name="Floudas D."/>
            <person name="Binder M."/>
            <person name="Riley R."/>
            <person name="Barry K."/>
            <person name="Blanchette R.A."/>
            <person name="Henrissat B."/>
            <person name="Martinez A.T."/>
            <person name="Otillar R."/>
            <person name="Spatafora J.W."/>
            <person name="Yadav J.S."/>
            <person name="Aerts A."/>
            <person name="Benoit I."/>
            <person name="Boyd A."/>
            <person name="Carlson A."/>
            <person name="Copeland A."/>
            <person name="Coutinho P.M."/>
            <person name="de Vries R.P."/>
            <person name="Ferreira P."/>
            <person name="Findley K."/>
            <person name="Foster B."/>
            <person name="Gaskell J."/>
            <person name="Glotzer D."/>
            <person name="Gorecki P."/>
            <person name="Heitman J."/>
            <person name="Hesse C."/>
            <person name="Hori C."/>
            <person name="Igarashi K."/>
            <person name="Jurgens J.A."/>
            <person name="Kallen N."/>
            <person name="Kersten P."/>
            <person name="Kohler A."/>
            <person name="Kuees U."/>
            <person name="Kumar T.K.A."/>
            <person name="Kuo A."/>
            <person name="LaButti K."/>
            <person name="Larrondo L.F."/>
            <person name="Lindquist E."/>
            <person name="Ling A."/>
            <person name="Lombard V."/>
            <person name="Lucas S."/>
            <person name="Lundell T."/>
            <person name="Martin R."/>
            <person name="McLaughlin D.J."/>
            <person name="Morgenstern I."/>
            <person name="Morin E."/>
            <person name="Murat C."/>
            <person name="Nagy L.G."/>
            <person name="Nolan M."/>
            <person name="Ohm R.A."/>
            <person name="Patyshakuliyeva A."/>
            <person name="Rokas A."/>
            <person name="Ruiz-Duenas F.J."/>
            <person name="Sabat G."/>
            <person name="Salamov A."/>
            <person name="Samejima M."/>
            <person name="Schmutz J."/>
            <person name="Slot J.C."/>
            <person name="St John F."/>
            <person name="Stenlid J."/>
            <person name="Sun H."/>
            <person name="Sun S."/>
            <person name="Syed K."/>
            <person name="Tsang A."/>
            <person name="Wiebenga A."/>
            <person name="Young D."/>
            <person name="Pisabarro A."/>
            <person name="Eastwood D.C."/>
            <person name="Martin F."/>
            <person name="Cullen D."/>
            <person name="Grigoriev I.V."/>
            <person name="Hibbett D.S."/>
        </authorList>
    </citation>
    <scope>NUCLEOTIDE SEQUENCE</scope>
    <source>
        <strain evidence="3">FP-58527</strain>
    </source>
</reference>
<evidence type="ECO:0000313" key="2">
    <source>
        <dbReference type="EMBL" id="EPS92551.1"/>
    </source>
</evidence>
<name>S8DG40_FOMSC</name>
<dbReference type="HOGENOM" id="CLU_1981637_0_0_1"/>
<organism evidence="2 3">
    <name type="scientific">Fomitopsis schrenkii</name>
    <name type="common">Brown rot fungus</name>
    <dbReference type="NCBI Taxonomy" id="2126942"/>
    <lineage>
        <taxon>Eukaryota</taxon>
        <taxon>Fungi</taxon>
        <taxon>Dikarya</taxon>
        <taxon>Basidiomycota</taxon>
        <taxon>Agaricomycotina</taxon>
        <taxon>Agaricomycetes</taxon>
        <taxon>Polyporales</taxon>
        <taxon>Fomitopsis</taxon>
    </lineage>
</organism>
<feature type="compositionally biased region" description="Basic and acidic residues" evidence="1">
    <location>
        <begin position="56"/>
        <end position="67"/>
    </location>
</feature>
<gene>
    <name evidence="2" type="ORF">FOMPIDRAFT_1063717</name>
</gene>
<feature type="compositionally biased region" description="Polar residues" evidence="1">
    <location>
        <begin position="72"/>
        <end position="81"/>
    </location>
</feature>
<dbReference type="InParanoid" id="S8DG40"/>
<evidence type="ECO:0000256" key="1">
    <source>
        <dbReference type="SAM" id="MobiDB-lite"/>
    </source>
</evidence>
<evidence type="ECO:0000313" key="3">
    <source>
        <dbReference type="Proteomes" id="UP000015241"/>
    </source>
</evidence>
<sequence length="126" mass="13663">MPPSHAATAASNVRGLNARTPSRRQQGPARRPPHLHLARRALKTRVYELAATGHLAGRDEETRKARPECSQADPSGRSTANRGRRRHSPAAQYPARHSAEPESTPPPYLTTAARTASAEHDTAPLL</sequence>
<dbReference type="AlphaFoldDB" id="S8DG40"/>
<dbReference type="EMBL" id="KE504487">
    <property type="protein sequence ID" value="EPS92551.1"/>
    <property type="molecule type" value="Genomic_DNA"/>
</dbReference>
<dbReference type="Proteomes" id="UP000015241">
    <property type="component" value="Unassembled WGS sequence"/>
</dbReference>
<feature type="compositionally biased region" description="Basic and acidic residues" evidence="1">
    <location>
        <begin position="117"/>
        <end position="126"/>
    </location>
</feature>
<protein>
    <submittedName>
        <fullName evidence="2">Uncharacterized protein</fullName>
    </submittedName>
</protein>
<proteinExistence type="predicted"/>
<feature type="region of interest" description="Disordered" evidence="1">
    <location>
        <begin position="53"/>
        <end position="126"/>
    </location>
</feature>
<accession>S8DG40</accession>
<feature type="region of interest" description="Disordered" evidence="1">
    <location>
        <begin position="1"/>
        <end position="36"/>
    </location>
</feature>
<keyword evidence="3" id="KW-1185">Reference proteome</keyword>